<dbReference type="Gene3D" id="1.10.760.10">
    <property type="entry name" value="Cytochrome c-like domain"/>
    <property type="match status" value="1"/>
</dbReference>
<proteinExistence type="predicted"/>
<dbReference type="Gene3D" id="2.120.10.30">
    <property type="entry name" value="TolB, C-terminal domain"/>
    <property type="match status" value="1"/>
</dbReference>
<evidence type="ECO:0000256" key="1">
    <source>
        <dbReference type="ARBA" id="ARBA00022617"/>
    </source>
</evidence>
<dbReference type="OrthoDB" id="178312at2"/>
<evidence type="ECO:0000256" key="3">
    <source>
        <dbReference type="ARBA" id="ARBA00023004"/>
    </source>
</evidence>
<dbReference type="InterPro" id="IPR011042">
    <property type="entry name" value="6-blade_b-propeller_TolB-like"/>
</dbReference>
<keyword evidence="6" id="KW-0732">Signal</keyword>
<reference evidence="8 9" key="1">
    <citation type="submission" date="2019-05" db="EMBL/GenBank/DDBJ databases">
        <title>Verrucobacter flavum gen. nov., sp. nov. a new member of the family Verrucomicrobiaceae.</title>
        <authorList>
            <person name="Szuroczki S."/>
            <person name="Abbaszade G."/>
            <person name="Szabo A."/>
            <person name="Felfoldi T."/>
            <person name="Schumann P."/>
            <person name="Boka K."/>
            <person name="Keki Z."/>
            <person name="Toumi M."/>
            <person name="Toth E."/>
        </authorList>
    </citation>
    <scope>NUCLEOTIDE SEQUENCE [LARGE SCALE GENOMIC DNA]</scope>
    <source>
        <strain evidence="8 9">MG-N-17</strain>
    </source>
</reference>
<dbReference type="PANTHER" id="PTHR33546:SF1">
    <property type="entry name" value="LARGE, MULTIFUNCTIONAL SECRETED PROTEIN"/>
    <property type="match status" value="1"/>
</dbReference>
<name>A0A5R8KAV4_9BACT</name>
<keyword evidence="9" id="KW-1185">Reference proteome</keyword>
<accession>A0A5R8KAV4</accession>
<keyword evidence="3 4" id="KW-0408">Iron</keyword>
<dbReference type="PROSITE" id="PS51007">
    <property type="entry name" value="CYTC"/>
    <property type="match status" value="1"/>
</dbReference>
<dbReference type="GO" id="GO:0046872">
    <property type="term" value="F:metal ion binding"/>
    <property type="evidence" value="ECO:0007669"/>
    <property type="project" value="UniProtKB-KW"/>
</dbReference>
<feature type="domain" description="Cytochrome c" evidence="7">
    <location>
        <begin position="817"/>
        <end position="917"/>
    </location>
</feature>
<evidence type="ECO:0000256" key="5">
    <source>
        <dbReference type="SAM" id="MobiDB-lite"/>
    </source>
</evidence>
<dbReference type="PANTHER" id="PTHR33546">
    <property type="entry name" value="LARGE, MULTIFUNCTIONAL SECRETED PROTEIN-RELATED"/>
    <property type="match status" value="1"/>
</dbReference>
<feature type="chain" id="PRO_5024458480" evidence="6">
    <location>
        <begin position="21"/>
        <end position="917"/>
    </location>
</feature>
<protein>
    <submittedName>
        <fullName evidence="8">C-type cytochrome</fullName>
    </submittedName>
</protein>
<evidence type="ECO:0000313" key="9">
    <source>
        <dbReference type="Proteomes" id="UP000306196"/>
    </source>
</evidence>
<dbReference type="EMBL" id="VAUV01000013">
    <property type="protein sequence ID" value="TLD69442.1"/>
    <property type="molecule type" value="Genomic_DNA"/>
</dbReference>
<dbReference type="InterPro" id="IPR055557">
    <property type="entry name" value="DUF7133"/>
</dbReference>
<organism evidence="8 9">
    <name type="scientific">Phragmitibacter flavus</name>
    <dbReference type="NCBI Taxonomy" id="2576071"/>
    <lineage>
        <taxon>Bacteria</taxon>
        <taxon>Pseudomonadati</taxon>
        <taxon>Verrucomicrobiota</taxon>
        <taxon>Verrucomicrobiia</taxon>
        <taxon>Verrucomicrobiales</taxon>
        <taxon>Verrucomicrobiaceae</taxon>
        <taxon>Phragmitibacter</taxon>
    </lineage>
</organism>
<evidence type="ECO:0000313" key="8">
    <source>
        <dbReference type="EMBL" id="TLD69442.1"/>
    </source>
</evidence>
<feature type="region of interest" description="Disordered" evidence="5">
    <location>
        <begin position="308"/>
        <end position="327"/>
    </location>
</feature>
<keyword evidence="2 4" id="KW-0479">Metal-binding</keyword>
<evidence type="ECO:0000256" key="6">
    <source>
        <dbReference type="SAM" id="SignalP"/>
    </source>
</evidence>
<gene>
    <name evidence="8" type="ORF">FEM03_17520</name>
</gene>
<dbReference type="InterPro" id="IPR009056">
    <property type="entry name" value="Cyt_c-like_dom"/>
</dbReference>
<dbReference type="Pfam" id="PF00034">
    <property type="entry name" value="Cytochrom_C"/>
    <property type="match status" value="1"/>
</dbReference>
<dbReference type="RefSeq" id="WP_138087584.1">
    <property type="nucleotide sequence ID" value="NZ_VAUV01000013.1"/>
</dbReference>
<dbReference type="InterPro" id="IPR046476">
    <property type="entry name" value="DUF6797"/>
</dbReference>
<dbReference type="AlphaFoldDB" id="A0A5R8KAV4"/>
<evidence type="ECO:0000256" key="2">
    <source>
        <dbReference type="ARBA" id="ARBA00022723"/>
    </source>
</evidence>
<dbReference type="Proteomes" id="UP000306196">
    <property type="component" value="Unassembled WGS sequence"/>
</dbReference>
<feature type="signal peptide" evidence="6">
    <location>
        <begin position="1"/>
        <end position="20"/>
    </location>
</feature>
<dbReference type="SUPFAM" id="SSF46626">
    <property type="entry name" value="Cytochrome c"/>
    <property type="match status" value="1"/>
</dbReference>
<dbReference type="InterPro" id="IPR036909">
    <property type="entry name" value="Cyt_c-like_dom_sf"/>
</dbReference>
<evidence type="ECO:0000256" key="4">
    <source>
        <dbReference type="PROSITE-ProRule" id="PRU00433"/>
    </source>
</evidence>
<keyword evidence="1 4" id="KW-0349">Heme</keyword>
<dbReference type="Pfam" id="PF23500">
    <property type="entry name" value="DUF7133"/>
    <property type="match status" value="1"/>
</dbReference>
<dbReference type="PROSITE" id="PS51257">
    <property type="entry name" value="PROKAR_LIPOPROTEIN"/>
    <property type="match status" value="1"/>
</dbReference>
<dbReference type="GO" id="GO:0020037">
    <property type="term" value="F:heme binding"/>
    <property type="evidence" value="ECO:0007669"/>
    <property type="project" value="InterPro"/>
</dbReference>
<comment type="caution">
    <text evidence="8">The sequence shown here is derived from an EMBL/GenBank/DDBJ whole genome shotgun (WGS) entry which is preliminary data.</text>
</comment>
<dbReference type="GO" id="GO:0009055">
    <property type="term" value="F:electron transfer activity"/>
    <property type="evidence" value="ECO:0007669"/>
    <property type="project" value="InterPro"/>
</dbReference>
<evidence type="ECO:0000259" key="7">
    <source>
        <dbReference type="PROSITE" id="PS51007"/>
    </source>
</evidence>
<sequence>MRRAAIALLLSATFISCAPAKDDLKAKVDTTPWIEPDFPFFSSVLDARHLGEPHAKNNLTPRGIILNLGHNLWACFDTDLLRIACIWQSEEGKPPTTLNALAPGSYQIAGQKTKDGQEHLPVPQGKILLTNGIYPGWQVLQSETDTPTFTDPRPAPFTPEEIGRGPLSSQNGKLTALRYDSKGVSFTISLAGIDIDIDAAPRKTDLVPGITTLFTIAPHEKSLALVLGKIPNLLSPDLSDSVFLLGNTSPDDNSTLALSVGTDSPEGTTLEKAVLKCAPDGTYYVFVPPSTATQHVLLELIALHSKPDHPAKSNSKQKDPFSAAPLWSTPSPLTTTATLAPSSDAAYVTDSIPLPNDNPWHRKVRLADLTFLDNNGNAAGVTFDGDIWLISGLKGDLKDVTWKRYTSGLHEPMSIVARDKDLFVFDRNGIWKILDQNGDGEADTHEMFCNLFTQTAETREFPNSMKLGPDGALYLAKGGQQGTTIGKDNGSVLRIAPDGKSYTTIAHGLRQPFIGVHPKTGLVTASDQQGNYVPSTPFHILKDNQYYGFLSDLLPEEKYPAPIAEPLAWIPHPVNPSGASQVWLTGANMGPLNDECIHIGYNRPELFRVLLDDPANPTRATVVPFSRDLDLPPLNGIVNPADGQLYITGFQVWGTTAKPISGLARIRYTGKPRLLLKDLSPTDKGVLLRFNLPLDPTTAADLASYSIERWNYQRTPKYGSPHLKLDGTPGQEWMQPSSAYLSTDKLSLFLGIPDMKPVMQMRVGWGIKGADGLPAQNSAYFTPAKLQPFDPIKENFGDIQIDLTPKQPVAAVTEEKPTLEQGKRLAEMTGCIACHSIDGSVVGKVGPSWKGLYGSERLLKDGKTKVKADAPYLHESIIDPNAKVIKGYEKFDAGMPIYNGILTESQIQSLILYIKSL</sequence>
<feature type="compositionally biased region" description="Basic and acidic residues" evidence="5">
    <location>
        <begin position="308"/>
        <end position="319"/>
    </location>
</feature>
<dbReference type="Pfam" id="PF20601">
    <property type="entry name" value="DUF6797"/>
    <property type="match status" value="1"/>
</dbReference>
<dbReference type="SUPFAM" id="SSF63829">
    <property type="entry name" value="Calcium-dependent phosphotriesterase"/>
    <property type="match status" value="1"/>
</dbReference>